<dbReference type="AlphaFoldDB" id="A0A923SV81"/>
<comment type="caution">
    <text evidence="1">The sequence shown here is derived from an EMBL/GenBank/DDBJ whole genome shotgun (WGS) entry which is preliminary data.</text>
</comment>
<sequence>MTTIKENKDGKVKESYGYTYDKNSNILQERLISHYATAGGKELDCTKTTLTIRTEG</sequence>
<dbReference type="EMBL" id="JACRYT010000003">
    <property type="protein sequence ID" value="MBC6679108.1"/>
    <property type="molecule type" value="Genomic_DNA"/>
</dbReference>
<reference evidence="1" key="1">
    <citation type="submission" date="2020-08" db="EMBL/GenBank/DDBJ databases">
        <title>Genome public.</title>
        <authorList>
            <person name="Liu C."/>
            <person name="Sun Q."/>
        </authorList>
    </citation>
    <scope>NUCLEOTIDE SEQUENCE</scope>
    <source>
        <strain evidence="1">BX12</strain>
    </source>
</reference>
<organism evidence="1 2">
    <name type="scientific">Zhenpiania hominis</name>
    <dbReference type="NCBI Taxonomy" id="2763644"/>
    <lineage>
        <taxon>Bacteria</taxon>
        <taxon>Bacillati</taxon>
        <taxon>Bacillota</taxon>
        <taxon>Clostridia</taxon>
        <taxon>Peptostreptococcales</taxon>
        <taxon>Anaerovoracaceae</taxon>
        <taxon>Zhenpiania</taxon>
    </lineage>
</organism>
<evidence type="ECO:0000313" key="1">
    <source>
        <dbReference type="EMBL" id="MBC6679108.1"/>
    </source>
</evidence>
<evidence type="ECO:0000313" key="2">
    <source>
        <dbReference type="Proteomes" id="UP000602647"/>
    </source>
</evidence>
<proteinExistence type="predicted"/>
<dbReference type="Proteomes" id="UP000602647">
    <property type="component" value="Unassembled WGS sequence"/>
</dbReference>
<protein>
    <submittedName>
        <fullName evidence="1">Uncharacterized protein</fullName>
    </submittedName>
</protein>
<gene>
    <name evidence="1" type="ORF">H9L42_04620</name>
</gene>
<dbReference type="RefSeq" id="WP_187302217.1">
    <property type="nucleotide sequence ID" value="NZ_JACRYT010000003.1"/>
</dbReference>
<accession>A0A923SV81</accession>
<keyword evidence="2" id="KW-1185">Reference proteome</keyword>
<name>A0A923SV81_9FIRM</name>